<organism evidence="3 4">
    <name type="scientific">Stentor coeruleus</name>
    <dbReference type="NCBI Taxonomy" id="5963"/>
    <lineage>
        <taxon>Eukaryota</taxon>
        <taxon>Sar</taxon>
        <taxon>Alveolata</taxon>
        <taxon>Ciliophora</taxon>
        <taxon>Postciliodesmatophora</taxon>
        <taxon>Heterotrichea</taxon>
        <taxon>Heterotrichida</taxon>
        <taxon>Stentoridae</taxon>
        <taxon>Stentor</taxon>
    </lineage>
</organism>
<evidence type="ECO:0000256" key="1">
    <source>
        <dbReference type="SAM" id="Phobius"/>
    </source>
</evidence>
<dbReference type="GO" id="GO:0016020">
    <property type="term" value="C:membrane"/>
    <property type="evidence" value="ECO:0007669"/>
    <property type="project" value="InterPro"/>
</dbReference>
<feature type="transmembrane region" description="Helical" evidence="1">
    <location>
        <begin position="30"/>
        <end position="48"/>
    </location>
</feature>
<dbReference type="OrthoDB" id="6128189at2759"/>
<dbReference type="AlphaFoldDB" id="A0A1R2CGP4"/>
<comment type="caution">
    <text evidence="3">The sequence shown here is derived from an EMBL/GenBank/DDBJ whole genome shotgun (WGS) entry which is preliminary data.</text>
</comment>
<keyword evidence="1" id="KW-0812">Transmembrane</keyword>
<dbReference type="PANTHER" id="PTHR10153">
    <property type="entry name" value="SMALL CONDUCTANCE CALCIUM-ACTIVATED POTASSIUM CHANNEL"/>
    <property type="match status" value="1"/>
</dbReference>
<dbReference type="InterPro" id="IPR013099">
    <property type="entry name" value="K_chnl_dom"/>
</dbReference>
<feature type="transmembrane region" description="Helical" evidence="1">
    <location>
        <begin position="236"/>
        <end position="254"/>
    </location>
</feature>
<dbReference type="SUPFAM" id="SSF81324">
    <property type="entry name" value="Voltage-gated potassium channels"/>
    <property type="match status" value="1"/>
</dbReference>
<feature type="transmembrane region" description="Helical" evidence="1">
    <location>
        <begin position="138"/>
        <end position="156"/>
    </location>
</feature>
<accession>A0A1R2CGP4</accession>
<dbReference type="GO" id="GO:0016286">
    <property type="term" value="F:small conductance calcium-activated potassium channel activity"/>
    <property type="evidence" value="ECO:0007669"/>
    <property type="project" value="InterPro"/>
</dbReference>
<dbReference type="InterPro" id="IPR015449">
    <property type="entry name" value="K_chnl_Ca-activ_SK"/>
</dbReference>
<reference evidence="3 4" key="1">
    <citation type="submission" date="2016-11" db="EMBL/GenBank/DDBJ databases">
        <title>The macronuclear genome of Stentor coeruleus: a giant cell with tiny introns.</title>
        <authorList>
            <person name="Slabodnick M."/>
            <person name="Ruby J.G."/>
            <person name="Reiff S.B."/>
            <person name="Swart E.C."/>
            <person name="Gosai S."/>
            <person name="Prabakaran S."/>
            <person name="Witkowska E."/>
            <person name="Larue G.E."/>
            <person name="Fisher S."/>
            <person name="Freeman R.M."/>
            <person name="Gunawardena J."/>
            <person name="Chu W."/>
            <person name="Stover N.A."/>
            <person name="Gregory B.D."/>
            <person name="Nowacki M."/>
            <person name="Derisi J."/>
            <person name="Roy S.W."/>
            <person name="Marshall W.F."/>
            <person name="Sood P."/>
        </authorList>
    </citation>
    <scope>NUCLEOTIDE SEQUENCE [LARGE SCALE GENOMIC DNA]</scope>
    <source>
        <strain evidence="3">WM001</strain>
    </source>
</reference>
<evidence type="ECO:0000259" key="2">
    <source>
        <dbReference type="Pfam" id="PF07885"/>
    </source>
</evidence>
<keyword evidence="4" id="KW-1185">Reference proteome</keyword>
<feature type="domain" description="Potassium channel" evidence="2">
    <location>
        <begin position="240"/>
        <end position="323"/>
    </location>
</feature>
<keyword evidence="1" id="KW-0472">Membrane</keyword>
<protein>
    <recommendedName>
        <fullName evidence="2">Potassium channel domain-containing protein</fullName>
    </recommendedName>
</protein>
<feature type="transmembrane region" description="Helical" evidence="1">
    <location>
        <begin position="302"/>
        <end position="322"/>
    </location>
</feature>
<evidence type="ECO:0000313" key="4">
    <source>
        <dbReference type="Proteomes" id="UP000187209"/>
    </source>
</evidence>
<evidence type="ECO:0000313" key="3">
    <source>
        <dbReference type="EMBL" id="OMJ88145.1"/>
    </source>
</evidence>
<dbReference type="Pfam" id="PF07885">
    <property type="entry name" value="Ion_trans_2"/>
    <property type="match status" value="1"/>
</dbReference>
<feature type="transmembrane region" description="Helical" evidence="1">
    <location>
        <begin position="274"/>
        <end position="295"/>
    </location>
</feature>
<feature type="transmembrane region" description="Helical" evidence="1">
    <location>
        <begin position="183"/>
        <end position="202"/>
    </location>
</feature>
<dbReference type="Proteomes" id="UP000187209">
    <property type="component" value="Unassembled WGS sequence"/>
</dbReference>
<gene>
    <name evidence="3" type="ORF">SteCoe_9962</name>
</gene>
<proteinExistence type="predicted"/>
<keyword evidence="1" id="KW-1133">Transmembrane helix</keyword>
<name>A0A1R2CGP4_9CILI</name>
<feature type="transmembrane region" description="Helical" evidence="1">
    <location>
        <begin position="78"/>
        <end position="97"/>
    </location>
</feature>
<dbReference type="EMBL" id="MPUH01000158">
    <property type="protein sequence ID" value="OMJ88145.1"/>
    <property type="molecule type" value="Genomic_DNA"/>
</dbReference>
<sequence length="421" mass="47805">MGASDKDPMKENSLGYYTDLSEKLFGEWRFYRFLSALIGALAIIPAGIDYELRFSRPLRKLDAFDGCEKCEQNDIGMAFRIAVLVCSVLAIILLIPYKAYYYSWLKNIPFTFKEYPPVHKVSVLEVMEMQRKRKISDYLFDGHTWVAIVLFLILPYPGDDSTFHVSQQIKYKEAKVCYYTSEAAYAFMVLRLAYLALSGLSYGKYQTDMARNAAEKYGVHLTPAFSMKCYIGANPMPILLFFLLIPGVIIFGNLTRIFERPVNSSVFNSTENSYWNIIITMTTVGYGDTFAISILGRLMVVLSIFWGGIILSLTFVTVGQVLQLKQNEKRAYNAIIVGREAANAIGSCLVTTRHDNKSQKAWEVVRNRLRSFLNFKNADPSNETFIYHATGSTTGKMSLIETKADKIADKLRKFGFILDNK</sequence>
<dbReference type="Gene3D" id="1.10.287.70">
    <property type="match status" value="1"/>
</dbReference>